<organism evidence="5 6">
    <name type="scientific">Goodfellowiella coeruleoviolacea</name>
    <dbReference type="NCBI Taxonomy" id="334858"/>
    <lineage>
        <taxon>Bacteria</taxon>
        <taxon>Bacillati</taxon>
        <taxon>Actinomycetota</taxon>
        <taxon>Actinomycetes</taxon>
        <taxon>Pseudonocardiales</taxon>
        <taxon>Pseudonocardiaceae</taxon>
        <taxon>Goodfellowiella</taxon>
    </lineage>
</organism>
<dbReference type="GO" id="GO:0003677">
    <property type="term" value="F:DNA binding"/>
    <property type="evidence" value="ECO:0007669"/>
    <property type="project" value="UniProtKB-KW"/>
</dbReference>
<comment type="caution">
    <text evidence="5">The sequence shown here is derived from an EMBL/GenBank/DDBJ whole genome shotgun (WGS) entry which is preliminary data.</text>
</comment>
<protein>
    <submittedName>
        <fullName evidence="5">Transcriptional regulator, HxlR family</fullName>
    </submittedName>
</protein>
<evidence type="ECO:0000313" key="5">
    <source>
        <dbReference type="EMBL" id="MCP2164055.1"/>
    </source>
</evidence>
<evidence type="ECO:0000256" key="1">
    <source>
        <dbReference type="ARBA" id="ARBA00023015"/>
    </source>
</evidence>
<accession>A0AAE3GAX0</accession>
<dbReference type="Proteomes" id="UP001206128">
    <property type="component" value="Unassembled WGS sequence"/>
</dbReference>
<name>A0AAE3GAX0_9PSEU</name>
<dbReference type="AlphaFoldDB" id="A0AAE3GAX0"/>
<keyword evidence="2" id="KW-0238">DNA-binding</keyword>
<dbReference type="Pfam" id="PF01638">
    <property type="entry name" value="HxlR"/>
    <property type="match status" value="1"/>
</dbReference>
<dbReference type="PROSITE" id="PS51118">
    <property type="entry name" value="HTH_HXLR"/>
    <property type="match status" value="1"/>
</dbReference>
<reference evidence="5" key="1">
    <citation type="submission" date="2022-06" db="EMBL/GenBank/DDBJ databases">
        <title>Genomic Encyclopedia of Archaeal and Bacterial Type Strains, Phase II (KMG-II): from individual species to whole genera.</title>
        <authorList>
            <person name="Goeker M."/>
        </authorList>
    </citation>
    <scope>NUCLEOTIDE SEQUENCE</scope>
    <source>
        <strain evidence="5">DSM 43935</strain>
    </source>
</reference>
<keyword evidence="3" id="KW-0804">Transcription</keyword>
<evidence type="ECO:0000259" key="4">
    <source>
        <dbReference type="PROSITE" id="PS51118"/>
    </source>
</evidence>
<keyword evidence="6" id="KW-1185">Reference proteome</keyword>
<keyword evidence="1" id="KW-0805">Transcription regulation</keyword>
<dbReference type="InterPro" id="IPR036388">
    <property type="entry name" value="WH-like_DNA-bd_sf"/>
</dbReference>
<dbReference type="InterPro" id="IPR036390">
    <property type="entry name" value="WH_DNA-bd_sf"/>
</dbReference>
<feature type="domain" description="HTH hxlR-type" evidence="4">
    <location>
        <begin position="37"/>
        <end position="135"/>
    </location>
</feature>
<proteinExistence type="predicted"/>
<sequence length="147" mass="16364">MSSRATQAAVRRPAAKPSAADRDEVGQLCFDVFARACPSRGTLEHVTGRWGILALSALLDGTFRFNALRRRVDGVSEKMLAQTLQALERDGFVHREAQPTIPPHVEYSLTPLGRQTAEKLMDLIEFVEARMPEVQAAQDRYDQARQG</sequence>
<evidence type="ECO:0000256" key="3">
    <source>
        <dbReference type="ARBA" id="ARBA00023163"/>
    </source>
</evidence>
<dbReference type="SUPFAM" id="SSF46785">
    <property type="entry name" value="Winged helix' DNA-binding domain"/>
    <property type="match status" value="1"/>
</dbReference>
<dbReference type="PANTHER" id="PTHR33204:SF37">
    <property type="entry name" value="HTH-TYPE TRANSCRIPTIONAL REGULATOR YODB"/>
    <property type="match status" value="1"/>
</dbReference>
<evidence type="ECO:0000256" key="2">
    <source>
        <dbReference type="ARBA" id="ARBA00023125"/>
    </source>
</evidence>
<dbReference type="EMBL" id="JAMTCK010000002">
    <property type="protein sequence ID" value="MCP2164055.1"/>
    <property type="molecule type" value="Genomic_DNA"/>
</dbReference>
<gene>
    <name evidence="5" type="ORF">LX83_000895</name>
</gene>
<dbReference type="InterPro" id="IPR002577">
    <property type="entry name" value="HTH_HxlR"/>
</dbReference>
<dbReference type="PANTHER" id="PTHR33204">
    <property type="entry name" value="TRANSCRIPTIONAL REGULATOR, MARR FAMILY"/>
    <property type="match status" value="1"/>
</dbReference>
<dbReference type="Gene3D" id="1.10.10.10">
    <property type="entry name" value="Winged helix-like DNA-binding domain superfamily/Winged helix DNA-binding domain"/>
    <property type="match status" value="1"/>
</dbReference>
<dbReference type="RefSeq" id="WP_253767340.1">
    <property type="nucleotide sequence ID" value="NZ_JAMTCK010000002.1"/>
</dbReference>
<evidence type="ECO:0000313" key="6">
    <source>
        <dbReference type="Proteomes" id="UP001206128"/>
    </source>
</evidence>